<dbReference type="Gene3D" id="3.40.366.10">
    <property type="entry name" value="Malonyl-Coenzyme A Acyl Carrier Protein, domain 2"/>
    <property type="match status" value="1"/>
</dbReference>
<dbReference type="RefSeq" id="WP_085784782.1">
    <property type="nucleotide sequence ID" value="NZ_CP008743.1"/>
</dbReference>
<dbReference type="GO" id="GO:0006633">
    <property type="term" value="P:fatty acid biosynthetic process"/>
    <property type="evidence" value="ECO:0007669"/>
    <property type="project" value="TreeGrafter"/>
</dbReference>
<dbReference type="EMBL" id="CP008743">
    <property type="protein sequence ID" value="ARN85237.1"/>
    <property type="molecule type" value="Genomic_DNA"/>
</dbReference>
<dbReference type="GO" id="GO:0005829">
    <property type="term" value="C:cytosol"/>
    <property type="evidence" value="ECO:0007669"/>
    <property type="project" value="TreeGrafter"/>
</dbReference>
<dbReference type="Pfam" id="PF00698">
    <property type="entry name" value="Acyl_transf_1"/>
    <property type="match status" value="1"/>
</dbReference>
<feature type="domain" description="Malonyl-CoA:ACP transacylase (MAT)" evidence="8">
    <location>
        <begin position="5"/>
        <end position="300"/>
    </location>
</feature>
<reference evidence="9 10" key="1">
    <citation type="submission" date="2014-06" db="EMBL/GenBank/DDBJ databases">
        <title>The genome of the endonuclear symbiont Nucleicultrix amoebiphila.</title>
        <authorList>
            <person name="Schulz F."/>
            <person name="Horn M."/>
        </authorList>
    </citation>
    <scope>NUCLEOTIDE SEQUENCE [LARGE SCALE GENOMIC DNA]</scope>
    <source>
        <strain evidence="9 10">FS5</strain>
    </source>
</reference>
<dbReference type="PIRSF" id="PIRSF000446">
    <property type="entry name" value="Mct"/>
    <property type="match status" value="1"/>
</dbReference>
<dbReference type="InterPro" id="IPR050858">
    <property type="entry name" value="Mal-CoA-ACP_Trans/PKS_FabD"/>
</dbReference>
<evidence type="ECO:0000313" key="9">
    <source>
        <dbReference type="EMBL" id="ARN85237.1"/>
    </source>
</evidence>
<dbReference type="STRING" id="1414854.GQ61_08000"/>
<evidence type="ECO:0000256" key="7">
    <source>
        <dbReference type="PIRSR" id="PIRSR000446-1"/>
    </source>
</evidence>
<dbReference type="InterPro" id="IPR016035">
    <property type="entry name" value="Acyl_Trfase/lysoPLipase"/>
</dbReference>
<dbReference type="SUPFAM" id="SSF52151">
    <property type="entry name" value="FabD/lysophospholipase-like"/>
    <property type="match status" value="1"/>
</dbReference>
<dbReference type="SUPFAM" id="SSF55048">
    <property type="entry name" value="Probable ACP-binding domain of malonyl-CoA ACP transacylase"/>
    <property type="match status" value="1"/>
</dbReference>
<dbReference type="KEGG" id="naf:GQ61_08000"/>
<dbReference type="PANTHER" id="PTHR42681:SF1">
    <property type="entry name" value="MALONYL-COA-ACYL CARRIER PROTEIN TRANSACYLASE, MITOCHONDRIAL"/>
    <property type="match status" value="1"/>
</dbReference>
<evidence type="ECO:0000313" key="10">
    <source>
        <dbReference type="Proteomes" id="UP000237351"/>
    </source>
</evidence>
<feature type="active site" evidence="7">
    <location>
        <position position="199"/>
    </location>
</feature>
<evidence type="ECO:0000256" key="3">
    <source>
        <dbReference type="ARBA" id="ARBA00022679"/>
    </source>
</evidence>
<evidence type="ECO:0000256" key="1">
    <source>
        <dbReference type="ARBA" id="ARBA00013258"/>
    </source>
</evidence>
<dbReference type="InterPro" id="IPR014043">
    <property type="entry name" value="Acyl_transferase_dom"/>
</dbReference>
<dbReference type="EC" id="2.3.1.39" evidence="1 6"/>
<dbReference type="InterPro" id="IPR001227">
    <property type="entry name" value="Ac_transferase_dom_sf"/>
</dbReference>
<dbReference type="InterPro" id="IPR024925">
    <property type="entry name" value="Malonyl_CoA-ACP_transAc"/>
</dbReference>
<evidence type="ECO:0000256" key="4">
    <source>
        <dbReference type="ARBA" id="ARBA00023315"/>
    </source>
</evidence>
<dbReference type="GO" id="GO:0004314">
    <property type="term" value="F:[acyl-carrier-protein] S-malonyltransferase activity"/>
    <property type="evidence" value="ECO:0007669"/>
    <property type="project" value="UniProtKB-EC"/>
</dbReference>
<proteinExistence type="inferred from homology"/>
<protein>
    <recommendedName>
        <fullName evidence="2 6">Malonyl CoA-acyl carrier protein transacylase</fullName>
        <ecNumber evidence="1 6">2.3.1.39</ecNumber>
    </recommendedName>
</protein>
<feature type="active site" evidence="7">
    <location>
        <position position="90"/>
    </location>
</feature>
<dbReference type="SMART" id="SM00827">
    <property type="entry name" value="PKS_AT"/>
    <property type="match status" value="1"/>
</dbReference>
<dbReference type="Proteomes" id="UP000237351">
    <property type="component" value="Chromosome"/>
</dbReference>
<evidence type="ECO:0000259" key="8">
    <source>
        <dbReference type="SMART" id="SM00827"/>
    </source>
</evidence>
<gene>
    <name evidence="9" type="ORF">GQ61_08000</name>
</gene>
<dbReference type="OrthoDB" id="9808564at2"/>
<evidence type="ECO:0000256" key="2">
    <source>
        <dbReference type="ARBA" id="ARBA00018953"/>
    </source>
</evidence>
<sequence>MIAWVFPGQGSQSVGMGKSIYDAYPVAREVFQEVDEVLKQNLTKIIFEGPDQELMLTENTQPALMTVSMAIVRVLQKEAGQKPKFLAGHSLGEYAAHAVGESFSLADTARLLKIRGKAMQAAVPVGVGGMAALLGPTVDQTQEIVQEAAQDQTCEIANDNCPGQVVISGHKEAIDRAIEIAKQKGIKRAVLLPVSAPFHCSLMRPAALEMAEVLKDTVIMAPNIAILANVSVEVVKEPEQIRTALVEQVTGRVRWRESILALKTAGVRKIVEIGAGKVLSGLTKRIDEELESLSLNTPEDLDAYIKNI</sequence>
<comment type="similarity">
    <text evidence="6">Belongs to the fabD family.</text>
</comment>
<keyword evidence="10" id="KW-1185">Reference proteome</keyword>
<dbReference type="InterPro" id="IPR016036">
    <property type="entry name" value="Malonyl_transacylase_ACP-bd"/>
</dbReference>
<organism evidence="9 10">
    <name type="scientific">Candidatus Nucleicultrix amoebiphila FS5</name>
    <dbReference type="NCBI Taxonomy" id="1414854"/>
    <lineage>
        <taxon>Bacteria</taxon>
        <taxon>Pseudomonadati</taxon>
        <taxon>Pseudomonadota</taxon>
        <taxon>Alphaproteobacteria</taxon>
        <taxon>Holosporales</taxon>
        <taxon>Candidatus Nucleicultricaceae</taxon>
        <taxon>Candidatus Nucleicultrix</taxon>
    </lineage>
</organism>
<keyword evidence="3 6" id="KW-0808">Transferase</keyword>
<evidence type="ECO:0000256" key="5">
    <source>
        <dbReference type="ARBA" id="ARBA00048462"/>
    </source>
</evidence>
<comment type="catalytic activity">
    <reaction evidence="5 6">
        <text>holo-[ACP] + malonyl-CoA = malonyl-[ACP] + CoA</text>
        <dbReference type="Rhea" id="RHEA:41792"/>
        <dbReference type="Rhea" id="RHEA-COMP:9623"/>
        <dbReference type="Rhea" id="RHEA-COMP:9685"/>
        <dbReference type="ChEBI" id="CHEBI:57287"/>
        <dbReference type="ChEBI" id="CHEBI:57384"/>
        <dbReference type="ChEBI" id="CHEBI:64479"/>
        <dbReference type="ChEBI" id="CHEBI:78449"/>
        <dbReference type="EC" id="2.3.1.39"/>
    </reaction>
</comment>
<dbReference type="PANTHER" id="PTHR42681">
    <property type="entry name" value="MALONYL-COA-ACYL CARRIER PROTEIN TRANSACYLASE, MITOCHONDRIAL"/>
    <property type="match status" value="1"/>
</dbReference>
<dbReference type="InterPro" id="IPR004410">
    <property type="entry name" value="Malonyl_CoA-ACP_transAc_FabD"/>
</dbReference>
<keyword evidence="4 6" id="KW-0012">Acyltransferase</keyword>
<evidence type="ECO:0000256" key="6">
    <source>
        <dbReference type="PIRNR" id="PIRNR000446"/>
    </source>
</evidence>
<accession>A0A1W6N5U1</accession>
<dbReference type="Gene3D" id="3.30.70.250">
    <property type="entry name" value="Malonyl-CoA ACP transacylase, ACP-binding"/>
    <property type="match status" value="1"/>
</dbReference>
<dbReference type="FunFam" id="3.30.70.250:FF:000001">
    <property type="entry name" value="Malonyl CoA-acyl carrier protein transacylase"/>
    <property type="match status" value="1"/>
</dbReference>
<name>A0A1W6N5U1_9PROT</name>
<dbReference type="NCBIfam" id="TIGR00128">
    <property type="entry name" value="fabD"/>
    <property type="match status" value="1"/>
</dbReference>
<dbReference type="AlphaFoldDB" id="A0A1W6N5U1"/>